<proteinExistence type="inferred from homology"/>
<dbReference type="GO" id="GO:0004553">
    <property type="term" value="F:hydrolase activity, hydrolyzing O-glycosyl compounds"/>
    <property type="evidence" value="ECO:0007669"/>
    <property type="project" value="TreeGrafter"/>
</dbReference>
<dbReference type="PANTHER" id="PTHR31616:SF0">
    <property type="entry name" value="GLUCAN 1,4-ALPHA-GLUCOSIDASE"/>
    <property type="match status" value="1"/>
</dbReference>
<evidence type="ECO:0000256" key="1">
    <source>
        <dbReference type="ARBA" id="ARBA00006188"/>
    </source>
</evidence>
<evidence type="ECO:0000313" key="4">
    <source>
        <dbReference type="Proteomes" id="UP000034047"/>
    </source>
</evidence>
<dbReference type="PATRIC" id="fig|2209.41.peg.3858"/>
<dbReference type="EMBL" id="JJOU01000214">
    <property type="protein sequence ID" value="KKG08426.1"/>
    <property type="molecule type" value="Genomic_DNA"/>
</dbReference>
<dbReference type="InterPro" id="IPR012341">
    <property type="entry name" value="6hp_glycosidase-like_sf"/>
</dbReference>
<dbReference type="InterPro" id="IPR011613">
    <property type="entry name" value="GH15-like"/>
</dbReference>
<organism evidence="3 4">
    <name type="scientific">Methanosarcina mazei</name>
    <name type="common">Methanosarcina frisia</name>
    <dbReference type="NCBI Taxonomy" id="2209"/>
    <lineage>
        <taxon>Archaea</taxon>
        <taxon>Methanobacteriati</taxon>
        <taxon>Methanobacteriota</taxon>
        <taxon>Stenosarchaea group</taxon>
        <taxon>Methanomicrobia</taxon>
        <taxon>Methanosarcinales</taxon>
        <taxon>Methanosarcinaceae</taxon>
        <taxon>Methanosarcina</taxon>
    </lineage>
</organism>
<feature type="non-terminal residue" evidence="3">
    <location>
        <position position="1"/>
    </location>
</feature>
<comment type="caution">
    <text evidence="3">The sequence shown here is derived from an EMBL/GenBank/DDBJ whole genome shotgun (WGS) entry which is preliminary data.</text>
</comment>
<protein>
    <submittedName>
        <fullName evidence="3">Glucan 1,4-alpha-glucosidase</fullName>
    </submittedName>
</protein>
<gene>
    <name evidence="3" type="ORF">DU34_17670</name>
</gene>
<dbReference type="InterPro" id="IPR008928">
    <property type="entry name" value="6-hairpin_glycosidase_sf"/>
</dbReference>
<evidence type="ECO:0000313" key="3">
    <source>
        <dbReference type="EMBL" id="KKG08426.1"/>
    </source>
</evidence>
<dbReference type="GO" id="GO:0005975">
    <property type="term" value="P:carbohydrate metabolic process"/>
    <property type="evidence" value="ECO:0007669"/>
    <property type="project" value="InterPro"/>
</dbReference>
<comment type="similarity">
    <text evidence="1">Belongs to the glycosyl hydrolase 15 family.</text>
</comment>
<dbReference type="Pfam" id="PF00723">
    <property type="entry name" value="Glyco_hydro_15"/>
    <property type="match status" value="1"/>
</dbReference>
<reference evidence="3 4" key="1">
    <citation type="journal article" date="2015" name="ISME J.">
        <title>Genomic and phenotypic differentiation among Methanosarcina mazei populations from Columbia River sediment.</title>
        <authorList>
            <person name="Youngblut N.D."/>
            <person name="Wirth J.S."/>
            <person name="Henriksen J.R."/>
            <person name="Smith M."/>
            <person name="Simon H."/>
            <person name="Metcalf W.W."/>
            <person name="Whitaker R.J."/>
        </authorList>
    </citation>
    <scope>NUCLEOTIDE SEQUENCE [LARGE SCALE GENOMIC DNA]</scope>
    <source>
        <strain evidence="3 4">2.F.T.2.6</strain>
    </source>
</reference>
<dbReference type="RefSeq" id="WP_048043759.1">
    <property type="nucleotide sequence ID" value="NZ_JJOU01000214.1"/>
</dbReference>
<dbReference type="Proteomes" id="UP000034047">
    <property type="component" value="Unassembled WGS sequence"/>
</dbReference>
<sequence length="514" mass="59126">LYSSAASDVYKRQEWQVGKAMDTIWWTNSKYDMEDGKLQRNKEDIGNINNAAGWDLELEADGANEFVIFIGAASSRSLLYKRMRELSKLPLEHIFEKTREYWVMWLSKKHVLKMPGIEGHNNLRQELFNAYNRSLLMLYLLNDRVNGSFVAAPEFDSNFEKCGGYGFCWNRDTSELVLALKHSGYPDYCDRFFKWCIRTQLPDGSWFQRYWLNGDIAPSWGNFDYSTQIDETGATLHAMDVYYRILEGLKKVEFLEEVWVSVLRAAEYLMKRTKSGLHESCMDLWETYYGIFTYTNASIYAGLMGASHLAEENGESGMARRWKKRADFIKQATIDRFWLQEGYFAKGIIHEKLDKTLDASVLGAYIPFRMISPEDPVERDMILFLIENIQKKLSIPINNGYGIKRYENDTYIDGNPWIVTTLWLSEAMFAFALDLPEGAGDQYAEEAKKLTEEGIKCLRWALAGATSTGLLPEQVDKSTGKSAWAIPLGWSGALMLNNIILFDKICRRNAGNQE</sequence>
<dbReference type="SUPFAM" id="SSF48208">
    <property type="entry name" value="Six-hairpin glycosidases"/>
    <property type="match status" value="1"/>
</dbReference>
<evidence type="ECO:0000259" key="2">
    <source>
        <dbReference type="Pfam" id="PF00723"/>
    </source>
</evidence>
<feature type="domain" description="GH15-like" evidence="2">
    <location>
        <begin position="228"/>
        <end position="497"/>
    </location>
</feature>
<dbReference type="AlphaFoldDB" id="A0A0F8C0G4"/>
<accession>A0A0F8C0G4</accession>
<dbReference type="Gene3D" id="1.50.10.10">
    <property type="match status" value="1"/>
</dbReference>
<dbReference type="PANTHER" id="PTHR31616">
    <property type="entry name" value="TREHALASE"/>
    <property type="match status" value="1"/>
</dbReference>
<name>A0A0F8C0G4_METMZ</name>